<protein>
    <submittedName>
        <fullName evidence="1">10974_t:CDS:1</fullName>
    </submittedName>
</protein>
<name>A0A9N9EG62_9GLOM</name>
<dbReference type="AlphaFoldDB" id="A0A9N9EG62"/>
<evidence type="ECO:0000313" key="2">
    <source>
        <dbReference type="Proteomes" id="UP000789572"/>
    </source>
</evidence>
<accession>A0A9N9EG62</accession>
<keyword evidence="2" id="KW-1185">Reference proteome</keyword>
<dbReference type="EMBL" id="CAJVPJ010007495">
    <property type="protein sequence ID" value="CAG8675858.1"/>
    <property type="molecule type" value="Genomic_DNA"/>
</dbReference>
<comment type="caution">
    <text evidence="1">The sequence shown here is derived from an EMBL/GenBank/DDBJ whole genome shotgun (WGS) entry which is preliminary data.</text>
</comment>
<organism evidence="1 2">
    <name type="scientific">Paraglomus occultum</name>
    <dbReference type="NCBI Taxonomy" id="144539"/>
    <lineage>
        <taxon>Eukaryota</taxon>
        <taxon>Fungi</taxon>
        <taxon>Fungi incertae sedis</taxon>
        <taxon>Mucoromycota</taxon>
        <taxon>Glomeromycotina</taxon>
        <taxon>Glomeromycetes</taxon>
        <taxon>Paraglomerales</taxon>
        <taxon>Paraglomeraceae</taxon>
        <taxon>Paraglomus</taxon>
    </lineage>
</organism>
<sequence length="44" mass="5078">PKSKQLLNNANISANDYVHIEDENNWIILTDEDAIVIAKVKLKW</sequence>
<gene>
    <name evidence="1" type="ORF">POCULU_LOCUS11227</name>
</gene>
<dbReference type="Proteomes" id="UP000789572">
    <property type="component" value="Unassembled WGS sequence"/>
</dbReference>
<proteinExistence type="predicted"/>
<dbReference type="OrthoDB" id="2436275at2759"/>
<reference evidence="1" key="1">
    <citation type="submission" date="2021-06" db="EMBL/GenBank/DDBJ databases">
        <authorList>
            <person name="Kallberg Y."/>
            <person name="Tangrot J."/>
            <person name="Rosling A."/>
        </authorList>
    </citation>
    <scope>NUCLEOTIDE SEQUENCE</scope>
    <source>
        <strain evidence="1">IA702</strain>
    </source>
</reference>
<feature type="non-terminal residue" evidence="1">
    <location>
        <position position="1"/>
    </location>
</feature>
<evidence type="ECO:0000313" key="1">
    <source>
        <dbReference type="EMBL" id="CAG8675858.1"/>
    </source>
</evidence>